<organism evidence="1 2">
    <name type="scientific">Melastoma candidum</name>
    <dbReference type="NCBI Taxonomy" id="119954"/>
    <lineage>
        <taxon>Eukaryota</taxon>
        <taxon>Viridiplantae</taxon>
        <taxon>Streptophyta</taxon>
        <taxon>Embryophyta</taxon>
        <taxon>Tracheophyta</taxon>
        <taxon>Spermatophyta</taxon>
        <taxon>Magnoliopsida</taxon>
        <taxon>eudicotyledons</taxon>
        <taxon>Gunneridae</taxon>
        <taxon>Pentapetalae</taxon>
        <taxon>rosids</taxon>
        <taxon>malvids</taxon>
        <taxon>Myrtales</taxon>
        <taxon>Melastomataceae</taxon>
        <taxon>Melastomatoideae</taxon>
        <taxon>Melastomateae</taxon>
        <taxon>Melastoma</taxon>
    </lineage>
</organism>
<reference evidence="2" key="1">
    <citation type="journal article" date="2023" name="Front. Plant Sci.">
        <title>Chromosomal-level genome assembly of Melastoma candidum provides insights into trichome evolution.</title>
        <authorList>
            <person name="Zhong Y."/>
            <person name="Wu W."/>
            <person name="Sun C."/>
            <person name="Zou P."/>
            <person name="Liu Y."/>
            <person name="Dai S."/>
            <person name="Zhou R."/>
        </authorList>
    </citation>
    <scope>NUCLEOTIDE SEQUENCE [LARGE SCALE GENOMIC DNA]</scope>
</reference>
<comment type="caution">
    <text evidence="1">The sequence shown here is derived from an EMBL/GenBank/DDBJ whole genome shotgun (WGS) entry which is preliminary data.</text>
</comment>
<protein>
    <submittedName>
        <fullName evidence="1">Uncharacterized protein</fullName>
    </submittedName>
</protein>
<sequence length="160" mass="17014">MAQFSALSREIESLGQVHKLVEAFRAFDSDDDGWITAAELGGILRSLGCNVSDHDVGAMMPQGNAGRHRLLSMDEFLEMNTKDMGLGSGLGSVLDATIEVFGPNSQDVTITGEELHEVMENLGVNGLSVEECTAIVASMDGDGDGAVTIEDLRLIVECLL</sequence>
<dbReference type="Proteomes" id="UP001057402">
    <property type="component" value="Chromosome 4"/>
</dbReference>
<evidence type="ECO:0000313" key="1">
    <source>
        <dbReference type="EMBL" id="KAI4375119.1"/>
    </source>
</evidence>
<accession>A0ACB9R8C3</accession>
<keyword evidence="2" id="KW-1185">Reference proteome</keyword>
<evidence type="ECO:0000313" key="2">
    <source>
        <dbReference type="Proteomes" id="UP001057402"/>
    </source>
</evidence>
<name>A0ACB9R8C3_9MYRT</name>
<dbReference type="EMBL" id="CM042883">
    <property type="protein sequence ID" value="KAI4375119.1"/>
    <property type="molecule type" value="Genomic_DNA"/>
</dbReference>
<proteinExistence type="predicted"/>
<gene>
    <name evidence="1" type="ORF">MLD38_013028</name>
</gene>